<sequence length="185" mass="21440">PLTAGSLPEPITSQFIIKLLNNIGIEDEYIVPQVRLKSISFIGKSLNKYPDFGIFNKGEGKSLLFEIESLNKPLDKVGDEEGIEQAQNWFHDFIGLEQEYNAIITNFNEWYILKYDESTHQMKPNRKEPSEVLEIIRDVALGKERSYLEEETGEEITRDFYNLFSAKLNKLLDPKDTTINFQPQY</sequence>
<gene>
    <name evidence="1" type="ORF">LCGC14_2808700</name>
</gene>
<accession>A0A0F8YKJ9</accession>
<organism evidence="1">
    <name type="scientific">marine sediment metagenome</name>
    <dbReference type="NCBI Taxonomy" id="412755"/>
    <lineage>
        <taxon>unclassified sequences</taxon>
        <taxon>metagenomes</taxon>
        <taxon>ecological metagenomes</taxon>
    </lineage>
</organism>
<proteinExistence type="predicted"/>
<dbReference type="AlphaFoldDB" id="A0A0F8YKJ9"/>
<feature type="non-terminal residue" evidence="1">
    <location>
        <position position="1"/>
    </location>
</feature>
<protein>
    <recommendedName>
        <fullName evidence="2">Type I restriction enzyme R protein N-terminal domain-containing protein</fullName>
    </recommendedName>
</protein>
<reference evidence="1" key="1">
    <citation type="journal article" date="2015" name="Nature">
        <title>Complex archaea that bridge the gap between prokaryotes and eukaryotes.</title>
        <authorList>
            <person name="Spang A."/>
            <person name="Saw J.H."/>
            <person name="Jorgensen S.L."/>
            <person name="Zaremba-Niedzwiedzka K."/>
            <person name="Martijn J."/>
            <person name="Lind A.E."/>
            <person name="van Eijk R."/>
            <person name="Schleper C."/>
            <person name="Guy L."/>
            <person name="Ettema T.J."/>
        </authorList>
    </citation>
    <scope>NUCLEOTIDE SEQUENCE</scope>
</reference>
<evidence type="ECO:0008006" key="2">
    <source>
        <dbReference type="Google" id="ProtNLM"/>
    </source>
</evidence>
<evidence type="ECO:0000313" key="1">
    <source>
        <dbReference type="EMBL" id="KKK81908.1"/>
    </source>
</evidence>
<dbReference type="EMBL" id="LAZR01052915">
    <property type="protein sequence ID" value="KKK81908.1"/>
    <property type="molecule type" value="Genomic_DNA"/>
</dbReference>
<name>A0A0F8YKJ9_9ZZZZ</name>
<comment type="caution">
    <text evidence="1">The sequence shown here is derived from an EMBL/GenBank/DDBJ whole genome shotgun (WGS) entry which is preliminary data.</text>
</comment>